<accession>A0A6J6W0R6</accession>
<keyword evidence="1 6" id="KW-0812">Transmembrane</keyword>
<dbReference type="PANTHER" id="PTHR24220">
    <property type="entry name" value="IMPORT ATP-BINDING PROTEIN"/>
    <property type="match status" value="1"/>
</dbReference>
<keyword evidence="2" id="KW-0547">Nucleotide-binding</keyword>
<dbReference type="GO" id="GO:0005886">
    <property type="term" value="C:plasma membrane"/>
    <property type="evidence" value="ECO:0007669"/>
    <property type="project" value="TreeGrafter"/>
</dbReference>
<evidence type="ECO:0000256" key="2">
    <source>
        <dbReference type="ARBA" id="ARBA00022741"/>
    </source>
</evidence>
<dbReference type="EMBL" id="CAFAAB010000022">
    <property type="protein sequence ID" value="CAB4777970.1"/>
    <property type="molecule type" value="Genomic_DNA"/>
</dbReference>
<feature type="transmembrane region" description="Helical" evidence="6">
    <location>
        <begin position="174"/>
        <end position="192"/>
    </location>
</feature>
<keyword evidence="4 6" id="KW-1133">Transmembrane helix</keyword>
<dbReference type="AlphaFoldDB" id="A0A6J6W0R6"/>
<keyword evidence="3" id="KW-0067">ATP-binding</keyword>
<evidence type="ECO:0000259" key="7">
    <source>
        <dbReference type="PROSITE" id="PS50893"/>
    </source>
</evidence>
<dbReference type="SMART" id="SM00382">
    <property type="entry name" value="AAA"/>
    <property type="match status" value="1"/>
</dbReference>
<protein>
    <submittedName>
        <fullName evidence="8">Unannotated protein</fullName>
    </submittedName>
</protein>
<feature type="transmembrane region" description="Helical" evidence="6">
    <location>
        <begin position="262"/>
        <end position="285"/>
    </location>
</feature>
<dbReference type="InterPro" id="IPR036640">
    <property type="entry name" value="ABC1_TM_sf"/>
</dbReference>
<name>A0A6J6W0R6_9ZZZZ</name>
<evidence type="ECO:0000256" key="1">
    <source>
        <dbReference type="ARBA" id="ARBA00022692"/>
    </source>
</evidence>
<evidence type="ECO:0000313" key="8">
    <source>
        <dbReference type="EMBL" id="CAB4777970.1"/>
    </source>
</evidence>
<evidence type="ECO:0000256" key="4">
    <source>
        <dbReference type="ARBA" id="ARBA00022989"/>
    </source>
</evidence>
<organism evidence="8">
    <name type="scientific">freshwater metagenome</name>
    <dbReference type="NCBI Taxonomy" id="449393"/>
    <lineage>
        <taxon>unclassified sequences</taxon>
        <taxon>metagenomes</taxon>
        <taxon>ecological metagenomes</taxon>
    </lineage>
</organism>
<dbReference type="InterPro" id="IPR015854">
    <property type="entry name" value="ABC_transpr_LolD-like"/>
</dbReference>
<dbReference type="InterPro" id="IPR027417">
    <property type="entry name" value="P-loop_NTPase"/>
</dbReference>
<keyword evidence="5 6" id="KW-0472">Membrane</keyword>
<dbReference type="InterPro" id="IPR003439">
    <property type="entry name" value="ABC_transporter-like_ATP-bd"/>
</dbReference>
<dbReference type="InterPro" id="IPR003593">
    <property type="entry name" value="AAA+_ATPase"/>
</dbReference>
<gene>
    <name evidence="8" type="ORF">UFOPK2958_00324</name>
</gene>
<evidence type="ECO:0000256" key="6">
    <source>
        <dbReference type="SAM" id="Phobius"/>
    </source>
</evidence>
<dbReference type="GO" id="GO:0016887">
    <property type="term" value="F:ATP hydrolysis activity"/>
    <property type="evidence" value="ECO:0007669"/>
    <property type="project" value="InterPro"/>
</dbReference>
<proteinExistence type="predicted"/>
<dbReference type="SUPFAM" id="SSF52540">
    <property type="entry name" value="P-loop containing nucleoside triphosphate hydrolases"/>
    <property type="match status" value="1"/>
</dbReference>
<dbReference type="SUPFAM" id="SSF90123">
    <property type="entry name" value="ABC transporter transmembrane region"/>
    <property type="match status" value="1"/>
</dbReference>
<feature type="transmembrane region" description="Helical" evidence="6">
    <location>
        <begin position="58"/>
        <end position="75"/>
    </location>
</feature>
<sequence>MSSWRLLITWMKSSDVSRRTVLRSLLATTVAQLSANALSIGAPLLLCLAWTQQHWANPLQRIAVPLVIIELLAFFRSPLRYLDRMNAHRLGFAAVTQWRVWLTRRVATWSFRITANTSRAELLQQSVTDIDHLQDVWLRVVVPNVASVVSFLISLGIIVEVLSRQGAGVQGESLFIGALLLVAVLVFIALMSQLNRAVSSVRVLRRAHQRGFEELFDRAQLATELSLLGAAALDQHFDQPQRYEAWQYAQSRVEIWWRRVDLALATVSGALVVIASRVAISLIAFTSSETSNAIVLGVLGASLTGELFATWRLGLHSAANAVATIEGLEARGETSARELGDESWPVTVTQFNVQDIFACTPGSRIAVVGPSGSGKSTWLRGVANLEHAGATMLANSTYLNTLSEDELRHHVGYVPTEPHFLGTTLVDELTLGRTKLTPWEPLATAFGLSKDLGVRPSECSRGERHRYALVRAMVAEPELLLLDEPTAGLGNDERQLLISALWASKATLVITTHDPDLIAKCDVVIPVEAFRG</sequence>
<feature type="transmembrane region" description="Helical" evidence="6">
    <location>
        <begin position="21"/>
        <end position="46"/>
    </location>
</feature>
<feature type="domain" description="ABC transporter" evidence="7">
    <location>
        <begin position="330"/>
        <end position="531"/>
    </location>
</feature>
<dbReference type="Gene3D" id="3.40.50.300">
    <property type="entry name" value="P-loop containing nucleotide triphosphate hydrolases"/>
    <property type="match status" value="1"/>
</dbReference>
<evidence type="ECO:0000256" key="5">
    <source>
        <dbReference type="ARBA" id="ARBA00023136"/>
    </source>
</evidence>
<dbReference type="Pfam" id="PF00005">
    <property type="entry name" value="ABC_tran"/>
    <property type="match status" value="1"/>
</dbReference>
<dbReference type="PANTHER" id="PTHR24220:SF687">
    <property type="entry name" value="ABC TRANSPORTER ATP-BINDING PROTEIN SCO2324-RELATED"/>
    <property type="match status" value="1"/>
</dbReference>
<reference evidence="8" key="1">
    <citation type="submission" date="2020-05" db="EMBL/GenBank/DDBJ databases">
        <authorList>
            <person name="Chiriac C."/>
            <person name="Salcher M."/>
            <person name="Ghai R."/>
            <person name="Kavagutti S V."/>
        </authorList>
    </citation>
    <scope>NUCLEOTIDE SEQUENCE</scope>
</reference>
<evidence type="ECO:0000256" key="3">
    <source>
        <dbReference type="ARBA" id="ARBA00022840"/>
    </source>
</evidence>
<dbReference type="GO" id="GO:0022857">
    <property type="term" value="F:transmembrane transporter activity"/>
    <property type="evidence" value="ECO:0007669"/>
    <property type="project" value="TreeGrafter"/>
</dbReference>
<feature type="transmembrane region" description="Helical" evidence="6">
    <location>
        <begin position="140"/>
        <end position="162"/>
    </location>
</feature>
<dbReference type="GO" id="GO:0005524">
    <property type="term" value="F:ATP binding"/>
    <property type="evidence" value="ECO:0007669"/>
    <property type="project" value="UniProtKB-KW"/>
</dbReference>
<dbReference type="PROSITE" id="PS50893">
    <property type="entry name" value="ABC_TRANSPORTER_2"/>
    <property type="match status" value="1"/>
</dbReference>